<evidence type="ECO:0000259" key="6">
    <source>
        <dbReference type="Pfam" id="PF00149"/>
    </source>
</evidence>
<dbReference type="InterPro" id="IPR004843">
    <property type="entry name" value="Calcineurin-like_PHP"/>
</dbReference>
<dbReference type="PANTHER" id="PTHR34990">
    <property type="entry name" value="UDP-2,3-DIACYLGLUCOSAMINE HYDROLASE-RELATED"/>
    <property type="match status" value="1"/>
</dbReference>
<dbReference type="CDD" id="cd07398">
    <property type="entry name" value="MPP_YbbF-LpxH"/>
    <property type="match status" value="1"/>
</dbReference>
<dbReference type="Pfam" id="PF00149">
    <property type="entry name" value="Metallophos"/>
    <property type="match status" value="1"/>
</dbReference>
<organism evidence="7 8">
    <name type="scientific">Campylobacter vicugnae</name>
    <dbReference type="NCBI Taxonomy" id="1660076"/>
    <lineage>
        <taxon>Bacteria</taxon>
        <taxon>Pseudomonadati</taxon>
        <taxon>Campylobacterota</taxon>
        <taxon>Epsilonproteobacteria</taxon>
        <taxon>Campylobacterales</taxon>
        <taxon>Campylobacteraceae</taxon>
        <taxon>Campylobacter</taxon>
    </lineage>
</organism>
<dbReference type="Proteomes" id="UP000194265">
    <property type="component" value="Chromosome"/>
</dbReference>
<dbReference type="GO" id="GO:0016020">
    <property type="term" value="C:membrane"/>
    <property type="evidence" value="ECO:0007669"/>
    <property type="project" value="GOC"/>
</dbReference>
<keyword evidence="4" id="KW-0472">Membrane</keyword>
<evidence type="ECO:0000256" key="3">
    <source>
        <dbReference type="ARBA" id="ARBA00022723"/>
    </source>
</evidence>
<evidence type="ECO:0000256" key="1">
    <source>
        <dbReference type="ARBA" id="ARBA00022475"/>
    </source>
</evidence>
<evidence type="ECO:0000256" key="2">
    <source>
        <dbReference type="ARBA" id="ARBA00022519"/>
    </source>
</evidence>
<evidence type="ECO:0000256" key="5">
    <source>
        <dbReference type="ARBA" id="ARBA00023211"/>
    </source>
</evidence>
<name>A0A1X9SZZ2_9BACT</name>
<dbReference type="PANTHER" id="PTHR34990:SF2">
    <property type="entry name" value="BLL8164 PROTEIN"/>
    <property type="match status" value="1"/>
</dbReference>
<dbReference type="Gene3D" id="3.60.21.10">
    <property type="match status" value="1"/>
</dbReference>
<dbReference type="InterPro" id="IPR043461">
    <property type="entry name" value="LpxH-like"/>
</dbReference>
<keyword evidence="7" id="KW-0378">Hydrolase</keyword>
<keyword evidence="5" id="KW-0464">Manganese</keyword>
<keyword evidence="2" id="KW-0997">Cell inner membrane</keyword>
<sequence length="238" mass="27840">MTILDGAIFIADAHENNKRREFLKLIKSFNNGILPTPPQIFLVGDIFDYLSCTSYSQIVYKEWIDELNLLAKKTQIYYFEGNHDFNLSSIFNQINIYPLSSQPVIFDLNNKKVAIAHGDIYLGFFTQTSLKMLRNSTFLKIMNFVDWIFKFKITKKILSSQENKELSYKISNFKELIAKKIDNYKSDIVIEGHYHQGVKFQINTKDYINLPCFASERSYFIVKYGTEIKFQLTRSPNV</sequence>
<dbReference type="GO" id="GO:0009245">
    <property type="term" value="P:lipid A biosynthetic process"/>
    <property type="evidence" value="ECO:0007669"/>
    <property type="project" value="TreeGrafter"/>
</dbReference>
<dbReference type="RefSeq" id="WP_086254261.1">
    <property type="nucleotide sequence ID" value="NZ_CP018791.1"/>
</dbReference>
<evidence type="ECO:0000256" key="4">
    <source>
        <dbReference type="ARBA" id="ARBA00023136"/>
    </source>
</evidence>
<protein>
    <submittedName>
        <fullName evidence="7">UDP-2,3-diacylglucosamine hydrolase</fullName>
        <ecNumber evidence="7">3.6.1.54</ecNumber>
    </submittedName>
</protein>
<dbReference type="OrthoDB" id="270739at2"/>
<proteinExistence type="predicted"/>
<evidence type="ECO:0000313" key="8">
    <source>
        <dbReference type="Proteomes" id="UP000194265"/>
    </source>
</evidence>
<dbReference type="AlphaFoldDB" id="A0A1X9SZZ2"/>
<gene>
    <name evidence="7" type="primary">lpxH</name>
    <name evidence="7" type="ORF">CVIC8964_0252</name>
</gene>
<accession>A0A1X9SZZ2</accession>
<dbReference type="GO" id="GO:0008758">
    <property type="term" value="F:UDP-2,3-diacylglucosamine hydrolase activity"/>
    <property type="evidence" value="ECO:0007669"/>
    <property type="project" value="TreeGrafter"/>
</dbReference>
<reference evidence="7 8" key="1">
    <citation type="journal article" date="2017" name="Genome Biol. Evol.">
        <title>Comparative Genomic Analysis Identifies a Campylobacter Clade Deficient in Selenium Metabolism.</title>
        <authorList>
            <person name="Miller W.G."/>
            <person name="Yee E."/>
            <person name="Lopes B.S."/>
            <person name="Chapman M.H."/>
            <person name="Huynh S."/>
            <person name="Bono J.L."/>
            <person name="Parker C.T."/>
            <person name="Strachan N.J.C."/>
            <person name="Forbes K.J."/>
        </authorList>
    </citation>
    <scope>NUCLEOTIDE SEQUENCE [LARGE SCALE GENOMIC DNA]</scope>
    <source>
        <strain evidence="7 8">RM8964</strain>
    </source>
</reference>
<dbReference type="GO" id="GO:0046872">
    <property type="term" value="F:metal ion binding"/>
    <property type="evidence" value="ECO:0007669"/>
    <property type="project" value="UniProtKB-KW"/>
</dbReference>
<dbReference type="EMBL" id="CP018791">
    <property type="protein sequence ID" value="ARR01689.1"/>
    <property type="molecule type" value="Genomic_DNA"/>
</dbReference>
<dbReference type="EC" id="3.6.1.54" evidence="7"/>
<feature type="domain" description="Calcineurin-like phosphoesterase" evidence="6">
    <location>
        <begin position="8"/>
        <end position="196"/>
    </location>
</feature>
<keyword evidence="3" id="KW-0479">Metal-binding</keyword>
<dbReference type="InterPro" id="IPR029052">
    <property type="entry name" value="Metallo-depent_PP-like"/>
</dbReference>
<keyword evidence="1" id="KW-1003">Cell membrane</keyword>
<evidence type="ECO:0000313" key="7">
    <source>
        <dbReference type="EMBL" id="ARR01689.1"/>
    </source>
</evidence>
<dbReference type="STRING" id="1660074.CVIC8964_0252"/>
<dbReference type="SUPFAM" id="SSF56300">
    <property type="entry name" value="Metallo-dependent phosphatases"/>
    <property type="match status" value="1"/>
</dbReference>